<reference evidence="6 7" key="1">
    <citation type="journal article" date="2019" name="ISME J.">
        <title>Insights into ecological role of a new deltaproteobacterial order Candidatus Acidulodesulfobacterales by metagenomics and metatranscriptomics.</title>
        <authorList>
            <person name="Tan S."/>
            <person name="Liu J."/>
            <person name="Fang Y."/>
            <person name="Hedlund B.P."/>
            <person name="Lian Z.H."/>
            <person name="Huang L.Y."/>
            <person name="Li J.T."/>
            <person name="Huang L.N."/>
            <person name="Li W.J."/>
            <person name="Jiang H.C."/>
            <person name="Dong H.L."/>
            <person name="Shu W.S."/>
        </authorList>
    </citation>
    <scope>NUCLEOTIDE SEQUENCE [LARGE SCALE GENOMIC DNA]</scope>
    <source>
        <strain evidence="6">AP2</strain>
    </source>
</reference>
<dbReference type="SUPFAM" id="SSF46689">
    <property type="entry name" value="Homeodomain-like"/>
    <property type="match status" value="1"/>
</dbReference>
<dbReference type="Pfam" id="PF00440">
    <property type="entry name" value="TetR_N"/>
    <property type="match status" value="1"/>
</dbReference>
<dbReference type="PANTHER" id="PTHR47506:SF1">
    <property type="entry name" value="HTH-TYPE TRANSCRIPTIONAL REGULATOR YJDC"/>
    <property type="match status" value="1"/>
</dbReference>
<dbReference type="EMBL" id="SGBC01000002">
    <property type="protein sequence ID" value="RZD16289.1"/>
    <property type="molecule type" value="Genomic_DNA"/>
</dbReference>
<comment type="caution">
    <text evidence="6">The sequence shown here is derived from an EMBL/GenBank/DDBJ whole genome shotgun (WGS) entry which is preliminary data.</text>
</comment>
<evidence type="ECO:0000313" key="6">
    <source>
        <dbReference type="EMBL" id="RZD16289.1"/>
    </source>
</evidence>
<dbReference type="InterPro" id="IPR011075">
    <property type="entry name" value="TetR_C"/>
</dbReference>
<dbReference type="Proteomes" id="UP000316562">
    <property type="component" value="Unassembled WGS sequence"/>
</dbReference>
<dbReference type="GO" id="GO:0003677">
    <property type="term" value="F:DNA binding"/>
    <property type="evidence" value="ECO:0007669"/>
    <property type="project" value="UniProtKB-UniRule"/>
</dbReference>
<dbReference type="Pfam" id="PF16925">
    <property type="entry name" value="TetR_C_13"/>
    <property type="match status" value="1"/>
</dbReference>
<evidence type="ECO:0000256" key="1">
    <source>
        <dbReference type="ARBA" id="ARBA00023015"/>
    </source>
</evidence>
<accession>A0A519BGA8</accession>
<sequence length="206" mass="23399">MLNTLDVKLKDRKRIEIIDAAYALMLEKGYEDMGLQDIINNISATKGCIYYYFKSKKDIAAAVIEEIIKPFFESAWSSVYEFDDPIDGICRIIDDVYLNSADNLAKTGCPLGNLILELSAKDPTLSILTNEIMITWHDYINKAIRIAKTKKIVKQELNESSIANFIIASFEGCIMIAKSNHSKEVLKDCFSVLKEYLQLLKCSRYS</sequence>
<protein>
    <submittedName>
        <fullName evidence="6">TetR/AcrR family transcriptional regulator</fullName>
    </submittedName>
</protein>
<evidence type="ECO:0000259" key="5">
    <source>
        <dbReference type="PROSITE" id="PS50977"/>
    </source>
</evidence>
<proteinExistence type="predicted"/>
<organism evidence="6 7">
    <name type="scientific">Acididesulfobacter guangdongensis</name>
    <dbReference type="NCBI Taxonomy" id="2597225"/>
    <lineage>
        <taxon>Bacteria</taxon>
        <taxon>Deltaproteobacteria</taxon>
        <taxon>Candidatus Acidulodesulfobacterales</taxon>
        <taxon>Candidatus Acididesulfobacter</taxon>
    </lineage>
</organism>
<dbReference type="InterPro" id="IPR036271">
    <property type="entry name" value="Tet_transcr_reg_TetR-rel_C_sf"/>
</dbReference>
<gene>
    <name evidence="6" type="ORF">EVJ46_04450</name>
</gene>
<evidence type="ECO:0000313" key="7">
    <source>
        <dbReference type="Proteomes" id="UP000316562"/>
    </source>
</evidence>
<evidence type="ECO:0000256" key="3">
    <source>
        <dbReference type="ARBA" id="ARBA00023163"/>
    </source>
</evidence>
<evidence type="ECO:0000256" key="2">
    <source>
        <dbReference type="ARBA" id="ARBA00023125"/>
    </source>
</evidence>
<dbReference type="PANTHER" id="PTHR47506">
    <property type="entry name" value="TRANSCRIPTIONAL REGULATORY PROTEIN"/>
    <property type="match status" value="1"/>
</dbReference>
<keyword evidence="3" id="KW-0804">Transcription</keyword>
<dbReference type="InterPro" id="IPR001647">
    <property type="entry name" value="HTH_TetR"/>
</dbReference>
<dbReference type="PROSITE" id="PS50977">
    <property type="entry name" value="HTH_TETR_2"/>
    <property type="match status" value="1"/>
</dbReference>
<keyword evidence="2 4" id="KW-0238">DNA-binding</keyword>
<dbReference type="SUPFAM" id="SSF48498">
    <property type="entry name" value="Tetracyclin repressor-like, C-terminal domain"/>
    <property type="match status" value="1"/>
</dbReference>
<feature type="DNA-binding region" description="H-T-H motif" evidence="4">
    <location>
        <begin position="34"/>
        <end position="53"/>
    </location>
</feature>
<dbReference type="Gene3D" id="1.10.357.10">
    <property type="entry name" value="Tetracycline Repressor, domain 2"/>
    <property type="match status" value="1"/>
</dbReference>
<dbReference type="PRINTS" id="PR00455">
    <property type="entry name" value="HTHTETR"/>
</dbReference>
<feature type="domain" description="HTH tetR-type" evidence="5">
    <location>
        <begin position="11"/>
        <end position="71"/>
    </location>
</feature>
<dbReference type="AlphaFoldDB" id="A0A519BGA8"/>
<keyword evidence="1" id="KW-0805">Transcription regulation</keyword>
<name>A0A519BGA8_ACIG2</name>
<dbReference type="InterPro" id="IPR009057">
    <property type="entry name" value="Homeodomain-like_sf"/>
</dbReference>
<evidence type="ECO:0000256" key="4">
    <source>
        <dbReference type="PROSITE-ProRule" id="PRU00335"/>
    </source>
</evidence>